<protein>
    <recommendedName>
        <fullName evidence="5">Transposase IS4-like domain-containing protein</fullName>
    </recommendedName>
</protein>
<dbReference type="EMBL" id="MLQS01000033">
    <property type="protein sequence ID" value="OIJ16841.1"/>
    <property type="molecule type" value="Genomic_DNA"/>
</dbReference>
<comment type="similarity">
    <text evidence="1">Belongs to the transposase 11 family.</text>
</comment>
<evidence type="ECO:0000256" key="3">
    <source>
        <dbReference type="ARBA" id="ARBA00023125"/>
    </source>
</evidence>
<sequence>MENKTFLEAVRVTERLLNDVIFMCESRMKSTYFTRLGNNKMDFSSLILFCLNFVKKSFQLELDDFHKLLNLPDVSISKQGFSEARQKISPNAFMKLVDVVTEWFYEDGVINTFKGYRLSAIDASILELNNSERLRMAFGFCENKTKKFARALASGIYDIENKIMIASIITRYNTSERDVAIELIEKLKEMGLKNDLILFDRGYPSRHFISYLHSNTIKFLMRVSSSTLKEINESKGPDQRIQIKGVDGEVIALRVLRFTLDSGIEEILVTNVMHEDWGIQEFKELYFKRWGIEVKYMELKSRLQLENFTGDTAISVEQDFYASVYLGNMMALLKHEANEKITEENDGKDLKHKYEVNTNILVGKLKNSLILMFLEKQPEKRTSLFHRIMQEIVRNKVPIRPGRCFKRNMGLKANKYSLNRKRCL</sequence>
<keyword evidence="3" id="KW-0238">DNA-binding</keyword>
<keyword evidence="7" id="KW-1185">Reference proteome</keyword>
<dbReference type="PANTHER" id="PTHR33258:SF1">
    <property type="entry name" value="TRANSPOSASE INSL FOR INSERTION SEQUENCE ELEMENT IS186A-RELATED"/>
    <property type="match status" value="1"/>
</dbReference>
<dbReference type="OrthoDB" id="9794050at2"/>
<dbReference type="InterPro" id="IPR047952">
    <property type="entry name" value="Transpos_IS4"/>
</dbReference>
<dbReference type="NCBIfam" id="NF033592">
    <property type="entry name" value="transpos_IS4_1"/>
    <property type="match status" value="1"/>
</dbReference>
<organism evidence="6 7">
    <name type="scientific">Anaerobacillus alkalidiazotrophicus</name>
    <dbReference type="NCBI Taxonomy" id="472963"/>
    <lineage>
        <taxon>Bacteria</taxon>
        <taxon>Bacillati</taxon>
        <taxon>Bacillota</taxon>
        <taxon>Bacilli</taxon>
        <taxon>Bacillales</taxon>
        <taxon>Bacillaceae</taxon>
        <taxon>Anaerobacillus</taxon>
    </lineage>
</organism>
<evidence type="ECO:0000259" key="5">
    <source>
        <dbReference type="Pfam" id="PF01609"/>
    </source>
</evidence>
<dbReference type="AlphaFoldDB" id="A0A1S2LWB0"/>
<dbReference type="InterPro" id="IPR002559">
    <property type="entry name" value="Transposase_11"/>
</dbReference>
<evidence type="ECO:0000256" key="2">
    <source>
        <dbReference type="ARBA" id="ARBA00022578"/>
    </source>
</evidence>
<gene>
    <name evidence="6" type="ORF">BKP45_20930</name>
</gene>
<evidence type="ECO:0000256" key="1">
    <source>
        <dbReference type="ARBA" id="ARBA00010075"/>
    </source>
</evidence>
<keyword evidence="2" id="KW-0815">Transposition</keyword>
<evidence type="ECO:0000313" key="6">
    <source>
        <dbReference type="EMBL" id="OIJ16841.1"/>
    </source>
</evidence>
<dbReference type="GO" id="GO:0006313">
    <property type="term" value="P:DNA transposition"/>
    <property type="evidence" value="ECO:0007669"/>
    <property type="project" value="InterPro"/>
</dbReference>
<dbReference type="Pfam" id="PF01609">
    <property type="entry name" value="DDE_Tnp_1"/>
    <property type="match status" value="1"/>
</dbReference>
<accession>A0A1S2LWB0</accession>
<feature type="domain" description="Transposase IS4-like" evidence="5">
    <location>
        <begin position="115"/>
        <end position="321"/>
    </location>
</feature>
<evidence type="ECO:0000256" key="4">
    <source>
        <dbReference type="ARBA" id="ARBA00023172"/>
    </source>
</evidence>
<dbReference type="InterPro" id="IPR012337">
    <property type="entry name" value="RNaseH-like_sf"/>
</dbReference>
<dbReference type="Proteomes" id="UP000180057">
    <property type="component" value="Unassembled WGS sequence"/>
</dbReference>
<dbReference type="GO" id="GO:0004803">
    <property type="term" value="F:transposase activity"/>
    <property type="evidence" value="ECO:0007669"/>
    <property type="project" value="InterPro"/>
</dbReference>
<dbReference type="SUPFAM" id="SSF53098">
    <property type="entry name" value="Ribonuclease H-like"/>
    <property type="match status" value="1"/>
</dbReference>
<proteinExistence type="inferred from homology"/>
<evidence type="ECO:0000313" key="7">
    <source>
        <dbReference type="Proteomes" id="UP000180057"/>
    </source>
</evidence>
<name>A0A1S2LWB0_9BACI</name>
<reference evidence="6 7" key="1">
    <citation type="submission" date="2016-10" db="EMBL/GenBank/DDBJ databases">
        <title>Draft genome sequences of four alkaliphilic bacteria belonging to the Anaerobacillus genus.</title>
        <authorList>
            <person name="Bassil N.M."/>
            <person name="Lloyd J.R."/>
        </authorList>
    </citation>
    <scope>NUCLEOTIDE SEQUENCE [LARGE SCALE GENOMIC DNA]</scope>
    <source>
        <strain evidence="6 7">DSM 22531</strain>
    </source>
</reference>
<keyword evidence="4" id="KW-0233">DNA recombination</keyword>
<dbReference type="RefSeq" id="WP_071391095.1">
    <property type="nucleotide sequence ID" value="NZ_MLQS01000033.1"/>
</dbReference>
<dbReference type="PANTHER" id="PTHR33258">
    <property type="entry name" value="TRANSPOSASE INSL FOR INSERTION SEQUENCE ELEMENT IS186A-RELATED"/>
    <property type="match status" value="1"/>
</dbReference>
<comment type="caution">
    <text evidence="6">The sequence shown here is derived from an EMBL/GenBank/DDBJ whole genome shotgun (WGS) entry which is preliminary data.</text>
</comment>
<dbReference type="GO" id="GO:0003677">
    <property type="term" value="F:DNA binding"/>
    <property type="evidence" value="ECO:0007669"/>
    <property type="project" value="UniProtKB-KW"/>
</dbReference>